<sequence length="202" mass="23318">MRKLIIAVLLLIVANTFAQDQASTKNTISVSSNVRFKKEVKAFRIKLIMGLDQMGYGNNECNTLDELKKKYFDKLKEKGIDPNKLEEKKIEYLSMYYQREGTVYYYEASTEEEVSKVLSARINGITNNGLEYKMQLDDATYDNLIEKAIIQAKDKAKRIATKANKKVGEIAMISDNSYGLEDWVYYSPKDEYLRINVVFELL</sequence>
<dbReference type="EMBL" id="CP040749">
    <property type="protein sequence ID" value="QCX38726.1"/>
    <property type="molecule type" value="Genomic_DNA"/>
</dbReference>
<dbReference type="Proteomes" id="UP000306229">
    <property type="component" value="Chromosome"/>
</dbReference>
<dbReference type="AlphaFoldDB" id="A0A5B7TUC2"/>
<dbReference type="Pfam" id="PF04402">
    <property type="entry name" value="SIMPL"/>
    <property type="match status" value="1"/>
</dbReference>
<evidence type="ECO:0000256" key="1">
    <source>
        <dbReference type="SAM" id="SignalP"/>
    </source>
</evidence>
<name>A0A5B7TUC2_9FLAO</name>
<protein>
    <submittedName>
        <fullName evidence="2">DUF541 domain-containing protein</fullName>
    </submittedName>
</protein>
<dbReference type="OrthoDB" id="1176068at2"/>
<keyword evidence="3" id="KW-1185">Reference proteome</keyword>
<dbReference type="Gene3D" id="3.30.110.170">
    <property type="entry name" value="Protein of unknown function (DUF541), domain 1"/>
    <property type="match status" value="1"/>
</dbReference>
<dbReference type="RefSeq" id="WP_138949618.1">
    <property type="nucleotide sequence ID" value="NZ_CP040749.1"/>
</dbReference>
<reference evidence="2 3" key="1">
    <citation type="submission" date="2019-05" db="EMBL/GenBank/DDBJ databases">
        <title>Algicella ahnfeltiae gen. nov., sp. nov., a novel marine bacterium of the family Flavobacteriaceae isolated from a red alga.</title>
        <authorList>
            <person name="Nedashkovskaya O.I."/>
            <person name="Kukhlevskiy A.D."/>
            <person name="Kim S.-G."/>
            <person name="Zhukova N.V."/>
            <person name="Mikhailov V.V."/>
        </authorList>
    </citation>
    <scope>NUCLEOTIDE SEQUENCE [LARGE SCALE GENOMIC DNA]</scope>
    <source>
        <strain evidence="2 3">10Alg115</strain>
    </source>
</reference>
<proteinExistence type="predicted"/>
<dbReference type="KEGG" id="fbe:FF125_09875"/>
<evidence type="ECO:0000313" key="2">
    <source>
        <dbReference type="EMBL" id="QCX38726.1"/>
    </source>
</evidence>
<accession>A0A5B7TUC2</accession>
<keyword evidence="1" id="KW-0732">Signal</keyword>
<evidence type="ECO:0000313" key="3">
    <source>
        <dbReference type="Proteomes" id="UP000306229"/>
    </source>
</evidence>
<dbReference type="InterPro" id="IPR007497">
    <property type="entry name" value="SIMPL/DUF541"/>
</dbReference>
<organism evidence="2 3">
    <name type="scientific">Aureibaculum algae</name>
    <dbReference type="NCBI Taxonomy" id="2584122"/>
    <lineage>
        <taxon>Bacteria</taxon>
        <taxon>Pseudomonadati</taxon>
        <taxon>Bacteroidota</taxon>
        <taxon>Flavobacteriia</taxon>
        <taxon>Flavobacteriales</taxon>
        <taxon>Flavobacteriaceae</taxon>
        <taxon>Aureibaculum</taxon>
    </lineage>
</organism>
<feature type="chain" id="PRO_5022794257" evidence="1">
    <location>
        <begin position="19"/>
        <end position="202"/>
    </location>
</feature>
<feature type="signal peptide" evidence="1">
    <location>
        <begin position="1"/>
        <end position="18"/>
    </location>
</feature>
<gene>
    <name evidence="2" type="ORF">FF125_09875</name>
</gene>